<feature type="chain" id="PRO_5022198221" description="Long-chain fatty acid transport protein" evidence="1">
    <location>
        <begin position="23"/>
        <end position="414"/>
    </location>
</feature>
<dbReference type="RefSeq" id="WP_143371900.1">
    <property type="nucleotide sequence ID" value="NZ_VJVZ01000002.1"/>
</dbReference>
<keyword evidence="3" id="KW-1185">Reference proteome</keyword>
<evidence type="ECO:0000313" key="2">
    <source>
        <dbReference type="EMBL" id="TRW26397.1"/>
    </source>
</evidence>
<dbReference type="Gene3D" id="2.40.160.60">
    <property type="entry name" value="Outer membrane protein transport protein (OMPP1/FadL/TodX)"/>
    <property type="match status" value="1"/>
</dbReference>
<dbReference type="OrthoDB" id="1491239at2"/>
<feature type="signal peptide" evidence="1">
    <location>
        <begin position="1"/>
        <end position="22"/>
    </location>
</feature>
<accession>A0A552V7G2</accession>
<gene>
    <name evidence="2" type="ORF">FMM05_03180</name>
</gene>
<evidence type="ECO:0008006" key="4">
    <source>
        <dbReference type="Google" id="ProtNLM"/>
    </source>
</evidence>
<proteinExistence type="predicted"/>
<dbReference type="AlphaFoldDB" id="A0A552V7G2"/>
<dbReference type="Proteomes" id="UP000320643">
    <property type="component" value="Unassembled WGS sequence"/>
</dbReference>
<dbReference type="EMBL" id="VJVZ01000002">
    <property type="protein sequence ID" value="TRW26397.1"/>
    <property type="molecule type" value="Genomic_DNA"/>
</dbReference>
<comment type="caution">
    <text evidence="2">The sequence shown here is derived from an EMBL/GenBank/DDBJ whole genome shotgun (WGS) entry which is preliminary data.</text>
</comment>
<reference evidence="2 3" key="1">
    <citation type="submission" date="2019-07" db="EMBL/GenBank/DDBJ databases">
        <title>Flavobacterium sp. nov., isolated from glacier ice.</title>
        <authorList>
            <person name="Liu Q."/>
            <person name="Xin Y.-H."/>
        </authorList>
    </citation>
    <scope>NUCLEOTIDE SEQUENCE [LARGE SCALE GENOMIC DNA]</scope>
    <source>
        <strain evidence="2 3">ZT4R6</strain>
    </source>
</reference>
<evidence type="ECO:0000313" key="3">
    <source>
        <dbReference type="Proteomes" id="UP000320643"/>
    </source>
</evidence>
<sequence>MLYTINRLALLAFLLTVTVAMGQSNSLTSSPYSLFGLGTLNPVGAGKTNALGKSGIALSGATAINSLNPAAYADIFKNSFMTDIGLKAERNNFTNTNDQNTETTYNFSNISMGVSISDKSGIGLSMSPYSDVGYLLQGVTGTVEGSTDTFSSNIQGSGGLNNIAANYGYKLTPKLNVGINGSYYFGNITETEYVTLTSDYLSIAEVNHYSGLRLGFGAQYKANSKFTLAGVLTLPVTLKGTQDREVYKIINLVQSEVESETRDIPSFKLPTELTIGVKYSFTEALTMNADYKRSFWSSTGMEDNIGTFTDQDLLGVGLEYYNYKPRSGYLGRIKYRLGTNMDNGYLEVNGNRIKNMALTSGLGLPLGRGNTVLNLSYSYGQRGLISNTLVKEKYHLLTLNLSIDDTWFVKRKYE</sequence>
<dbReference type="SUPFAM" id="SSF56935">
    <property type="entry name" value="Porins"/>
    <property type="match status" value="1"/>
</dbReference>
<protein>
    <recommendedName>
        <fullName evidence="4">Long-chain fatty acid transport protein</fullName>
    </recommendedName>
</protein>
<organism evidence="2 3">
    <name type="scientific">Flavobacterium zepuense</name>
    <dbReference type="NCBI Taxonomy" id="2593302"/>
    <lineage>
        <taxon>Bacteria</taxon>
        <taxon>Pseudomonadati</taxon>
        <taxon>Bacteroidota</taxon>
        <taxon>Flavobacteriia</taxon>
        <taxon>Flavobacteriales</taxon>
        <taxon>Flavobacteriaceae</taxon>
        <taxon>Flavobacterium</taxon>
    </lineage>
</organism>
<name>A0A552V7G2_9FLAO</name>
<evidence type="ECO:0000256" key="1">
    <source>
        <dbReference type="SAM" id="SignalP"/>
    </source>
</evidence>
<keyword evidence="1" id="KW-0732">Signal</keyword>